<name>A0A6N8DUY4_RHOAC</name>
<dbReference type="InterPro" id="IPR023155">
    <property type="entry name" value="Cyt_c-552/4"/>
</dbReference>
<dbReference type="AlphaFoldDB" id="A0A6N8DUY4"/>
<sequence length="408" mass="44530">MKRRAAIAGALLAALAAYVGGRIVDPPNYIDVSDWFAAPIVTLGASPLQFDLSAEACGGCHKDSAQEWSQTMHAHVWDDAAFQADWRHQGYSPICRNCHTPLDRQQESLVVGFRGGDRWSPELAPNPAFDANLRQQGVTCAACHVRDGKVYGPWANGAAPHKTAAWTNPNETCVRCHLAANTSRVSFLRQPPCGTIGEIEPARQNPAAQQPSEDGYLNVSPIANPAALRCVECHMPSVDRPLASGGPVRLARRHLWKGGHDPATVRAALTINFTRSTEPSGATRYSLEIANTGANHHVPTGPVDRALTVTLQRMDAVGRVLQSQTSKLERRVLGRPFLLDLWDTRLRPNAPQTYSLIAPAGAEGEVEAVVRYWLMSPSHSEKLDVRLPISTEIFRERMPLVAPIAHSR</sequence>
<dbReference type="EMBL" id="WNKS01000019">
    <property type="protein sequence ID" value="MTV32644.1"/>
    <property type="molecule type" value="Genomic_DNA"/>
</dbReference>
<gene>
    <name evidence="3" type="ORF">GJ654_16785</name>
</gene>
<organism evidence="3 4">
    <name type="scientific">Rhodoblastus acidophilus</name>
    <name type="common">Rhodopseudomonas acidophila</name>
    <dbReference type="NCBI Taxonomy" id="1074"/>
    <lineage>
        <taxon>Bacteria</taxon>
        <taxon>Pseudomonadati</taxon>
        <taxon>Pseudomonadota</taxon>
        <taxon>Alphaproteobacteria</taxon>
        <taxon>Hyphomicrobiales</taxon>
        <taxon>Rhodoblastaceae</taxon>
        <taxon>Rhodoblastus</taxon>
    </lineage>
</organism>
<dbReference type="RefSeq" id="WP_155447330.1">
    <property type="nucleotide sequence ID" value="NZ_JAOQNR010000018.1"/>
</dbReference>
<reference evidence="3 4" key="1">
    <citation type="submission" date="2019-11" db="EMBL/GenBank/DDBJ databases">
        <title>Whole-genome sequence of a Rhodoblastus acidophilus DSM 142.</title>
        <authorList>
            <person name="Kyndt J.A."/>
            <person name="Meyer T.E."/>
        </authorList>
    </citation>
    <scope>NUCLEOTIDE SEQUENCE [LARGE SCALE GENOMIC DNA]</scope>
    <source>
        <strain evidence="3 4">DSM 142</strain>
    </source>
</reference>
<protein>
    <recommendedName>
        <fullName evidence="2">Cytochrome c-552/4 domain-containing protein</fullName>
    </recommendedName>
</protein>
<feature type="chain" id="PRO_5026970590" description="Cytochrome c-552/4 domain-containing protein" evidence="1">
    <location>
        <begin position="20"/>
        <end position="408"/>
    </location>
</feature>
<accession>A0A6N8DUY4</accession>
<dbReference type="SUPFAM" id="SSF48695">
    <property type="entry name" value="Multiheme cytochromes"/>
    <property type="match status" value="1"/>
</dbReference>
<proteinExistence type="predicted"/>
<evidence type="ECO:0000313" key="3">
    <source>
        <dbReference type="EMBL" id="MTV32644.1"/>
    </source>
</evidence>
<dbReference type="Gene3D" id="1.10.1130.10">
    <property type="entry name" value="Flavocytochrome C3, Chain A"/>
    <property type="match status" value="1"/>
</dbReference>
<dbReference type="Proteomes" id="UP000439113">
    <property type="component" value="Unassembled WGS sequence"/>
</dbReference>
<evidence type="ECO:0000256" key="1">
    <source>
        <dbReference type="SAM" id="SignalP"/>
    </source>
</evidence>
<feature type="domain" description="Cytochrome c-552/4" evidence="2">
    <location>
        <begin position="56"/>
        <end position="108"/>
    </location>
</feature>
<dbReference type="Pfam" id="PF13435">
    <property type="entry name" value="Cytochrome_C554"/>
    <property type="match status" value="1"/>
</dbReference>
<comment type="caution">
    <text evidence="3">The sequence shown here is derived from an EMBL/GenBank/DDBJ whole genome shotgun (WGS) entry which is preliminary data.</text>
</comment>
<evidence type="ECO:0000259" key="2">
    <source>
        <dbReference type="Pfam" id="PF13435"/>
    </source>
</evidence>
<evidence type="ECO:0000313" key="4">
    <source>
        <dbReference type="Proteomes" id="UP000439113"/>
    </source>
</evidence>
<feature type="signal peptide" evidence="1">
    <location>
        <begin position="1"/>
        <end position="19"/>
    </location>
</feature>
<dbReference type="InterPro" id="IPR036280">
    <property type="entry name" value="Multihaem_cyt_sf"/>
</dbReference>
<keyword evidence="1" id="KW-0732">Signal</keyword>
<dbReference type="OrthoDB" id="257578at2"/>